<keyword evidence="8 13" id="KW-0560">Oxidoreductase</keyword>
<proteinExistence type="predicted"/>
<evidence type="ECO:0000256" key="3">
    <source>
        <dbReference type="ARBA" id="ARBA00022630"/>
    </source>
</evidence>
<evidence type="ECO:0000256" key="11">
    <source>
        <dbReference type="ARBA" id="ARBA00023170"/>
    </source>
</evidence>
<dbReference type="InterPro" id="IPR039799">
    <property type="entry name" value="ALR/ERV"/>
</dbReference>
<keyword evidence="4" id="KW-0812">Transmembrane</keyword>
<comment type="caution">
    <text evidence="15">The sequence shown here is derived from an EMBL/GenBank/DDBJ whole genome shotgun (WGS) entry which is preliminary data.</text>
</comment>
<evidence type="ECO:0000256" key="7">
    <source>
        <dbReference type="ARBA" id="ARBA00022989"/>
    </source>
</evidence>
<keyword evidence="12" id="KW-0325">Glycoprotein</keyword>
<keyword evidence="6 13" id="KW-0274">FAD</keyword>
<evidence type="ECO:0000259" key="14">
    <source>
        <dbReference type="PROSITE" id="PS51324"/>
    </source>
</evidence>
<dbReference type="Gene3D" id="1.20.120.310">
    <property type="entry name" value="ERV/ALR sulfhydryl oxidase domain"/>
    <property type="match status" value="1"/>
</dbReference>
<accession>A0A177AT03</accession>
<keyword evidence="3 13" id="KW-0285">Flavoprotein</keyword>
<dbReference type="Proteomes" id="UP000078046">
    <property type="component" value="Unassembled WGS sequence"/>
</dbReference>
<dbReference type="PRINTS" id="PR00255">
    <property type="entry name" value="NATPEPTIDER"/>
</dbReference>
<dbReference type="InterPro" id="IPR036774">
    <property type="entry name" value="ERV/ALR_sulphydryl_oxid_sf"/>
</dbReference>
<dbReference type="FunFam" id="3.40.50.2300:FF:000153">
    <property type="entry name" value="Guanylate cyclase"/>
    <property type="match status" value="1"/>
</dbReference>
<evidence type="ECO:0000256" key="4">
    <source>
        <dbReference type="ARBA" id="ARBA00022692"/>
    </source>
</evidence>
<evidence type="ECO:0000256" key="5">
    <source>
        <dbReference type="ARBA" id="ARBA00022729"/>
    </source>
</evidence>
<feature type="domain" description="ERV/ALR sulfhydryl oxidase" evidence="14">
    <location>
        <begin position="43"/>
        <end position="143"/>
    </location>
</feature>
<evidence type="ECO:0000256" key="6">
    <source>
        <dbReference type="ARBA" id="ARBA00022827"/>
    </source>
</evidence>
<evidence type="ECO:0000256" key="2">
    <source>
        <dbReference type="ARBA" id="ARBA00004479"/>
    </source>
</evidence>
<evidence type="ECO:0000256" key="1">
    <source>
        <dbReference type="ARBA" id="ARBA00001974"/>
    </source>
</evidence>
<dbReference type="Pfam" id="PF04777">
    <property type="entry name" value="Evr1_Alr"/>
    <property type="match status" value="1"/>
</dbReference>
<evidence type="ECO:0000256" key="13">
    <source>
        <dbReference type="RuleBase" id="RU371123"/>
    </source>
</evidence>
<evidence type="ECO:0000256" key="9">
    <source>
        <dbReference type="ARBA" id="ARBA00023136"/>
    </source>
</evidence>
<dbReference type="Pfam" id="PF01094">
    <property type="entry name" value="ANF_receptor"/>
    <property type="match status" value="1"/>
</dbReference>
<gene>
    <name evidence="15" type="ORF">A3Q56_07344</name>
</gene>
<dbReference type="SUPFAM" id="SSF69000">
    <property type="entry name" value="FAD-dependent thiol oxidase"/>
    <property type="match status" value="1"/>
</dbReference>
<keyword evidence="16" id="KW-1185">Reference proteome</keyword>
<keyword evidence="10" id="KW-1015">Disulfide bond</keyword>
<evidence type="ECO:0000313" key="16">
    <source>
        <dbReference type="Proteomes" id="UP000078046"/>
    </source>
</evidence>
<reference evidence="15 16" key="1">
    <citation type="submission" date="2016-04" db="EMBL/GenBank/DDBJ databases">
        <title>The genome of Intoshia linei affirms orthonectids as highly simplified spiralians.</title>
        <authorList>
            <person name="Mikhailov K.V."/>
            <person name="Slusarev G.S."/>
            <person name="Nikitin M.A."/>
            <person name="Logacheva M.D."/>
            <person name="Penin A."/>
            <person name="Aleoshin V."/>
            <person name="Panchin Y.V."/>
        </authorList>
    </citation>
    <scope>NUCLEOTIDE SEQUENCE [LARGE SCALE GENOMIC DNA]</scope>
    <source>
        <strain evidence="15">Intl2013</strain>
        <tissue evidence="15">Whole animal</tissue>
    </source>
</reference>
<keyword evidence="5" id="KW-0732">Signal</keyword>
<dbReference type="PROSITE" id="PS51324">
    <property type="entry name" value="ERV_ALR"/>
    <property type="match status" value="1"/>
</dbReference>
<keyword evidence="7" id="KW-1133">Transmembrane helix</keyword>
<organism evidence="15 16">
    <name type="scientific">Intoshia linei</name>
    <dbReference type="NCBI Taxonomy" id="1819745"/>
    <lineage>
        <taxon>Eukaryota</taxon>
        <taxon>Metazoa</taxon>
        <taxon>Spiralia</taxon>
        <taxon>Lophotrochozoa</taxon>
        <taxon>Mesozoa</taxon>
        <taxon>Orthonectida</taxon>
        <taxon>Rhopaluridae</taxon>
        <taxon>Intoshia</taxon>
    </lineage>
</organism>
<name>A0A177AT03_9BILA</name>
<dbReference type="EC" id="1.8.3.2" evidence="13"/>
<dbReference type="InterPro" id="IPR001170">
    <property type="entry name" value="ANPR/GUC"/>
</dbReference>
<dbReference type="InterPro" id="IPR017905">
    <property type="entry name" value="ERV/ALR_sulphydryl_oxidase"/>
</dbReference>
<keyword evidence="9" id="KW-0472">Membrane</keyword>
<keyword evidence="11" id="KW-0675">Receptor</keyword>
<dbReference type="GO" id="GO:0016971">
    <property type="term" value="F:flavin-dependent sulfhydryl oxidase activity"/>
    <property type="evidence" value="ECO:0007669"/>
    <property type="project" value="InterPro"/>
</dbReference>
<dbReference type="OrthoDB" id="302535at2759"/>
<evidence type="ECO:0000256" key="12">
    <source>
        <dbReference type="ARBA" id="ARBA00023180"/>
    </source>
</evidence>
<dbReference type="PANTHER" id="PTHR12645">
    <property type="entry name" value="ALR/ERV"/>
    <property type="match status" value="1"/>
</dbReference>
<dbReference type="EMBL" id="LWCA01001526">
    <property type="protein sequence ID" value="OAF64940.1"/>
    <property type="molecule type" value="Genomic_DNA"/>
</dbReference>
<dbReference type="Gene3D" id="3.40.50.2300">
    <property type="match status" value="1"/>
</dbReference>
<sequence>MKQCGICKKFEDYFKRVNENEKTKPINKKNISTELKLDKSKDLPLDIQSLGRSTWSFLHTVAAYYPIKPTLKDEKYANQLMESISNLYPCPDCADELKNKLKSSKPDTSSQKNFSMWIKNSSDISWFKKGDSQYRNDLAKNAYKALFEIRLKTPDTKEYAELSRLYESEGNADQINSITSGFYDAVLLYAITINETISEGKIYSNGTYVNNKLWNKSFDGITGKVTINENGDRNSDYSLLNMEPITGKFRKVIDFYADEKRYQPVKGEKLYWPGLSKPPDTPKCGFDGTKCPYNVYYDASYEIEDLSEYNTAEESNLTSDSMENDSNLLYPHNMSQSNVKISEILGYSINCTVSIVNEVMKIMGYRTFPRSSIQKQA</sequence>
<comment type="catalytic activity">
    <reaction evidence="13">
        <text>2 R'C(R)SH + O2 = R'C(R)S-S(R)CR' + H2O2</text>
        <dbReference type="Rhea" id="RHEA:17357"/>
        <dbReference type="ChEBI" id="CHEBI:15379"/>
        <dbReference type="ChEBI" id="CHEBI:16240"/>
        <dbReference type="ChEBI" id="CHEBI:16520"/>
        <dbReference type="ChEBI" id="CHEBI:17412"/>
        <dbReference type="EC" id="1.8.3.2"/>
    </reaction>
</comment>
<feature type="non-terminal residue" evidence="15">
    <location>
        <position position="377"/>
    </location>
</feature>
<dbReference type="SUPFAM" id="SSF53822">
    <property type="entry name" value="Periplasmic binding protein-like I"/>
    <property type="match status" value="1"/>
</dbReference>
<comment type="cofactor">
    <cofactor evidence="1 13">
        <name>FAD</name>
        <dbReference type="ChEBI" id="CHEBI:57692"/>
    </cofactor>
</comment>
<protein>
    <recommendedName>
        <fullName evidence="13">Sulfhydryl oxidase</fullName>
        <ecNumber evidence="13">1.8.3.2</ecNumber>
    </recommendedName>
</protein>
<evidence type="ECO:0000313" key="15">
    <source>
        <dbReference type="EMBL" id="OAF64940.1"/>
    </source>
</evidence>
<evidence type="ECO:0000256" key="10">
    <source>
        <dbReference type="ARBA" id="ARBA00023157"/>
    </source>
</evidence>
<dbReference type="InterPro" id="IPR028082">
    <property type="entry name" value="Peripla_BP_I"/>
</dbReference>
<dbReference type="GO" id="GO:0016020">
    <property type="term" value="C:membrane"/>
    <property type="evidence" value="ECO:0007669"/>
    <property type="project" value="UniProtKB-SubCell"/>
</dbReference>
<dbReference type="InterPro" id="IPR001828">
    <property type="entry name" value="ANF_lig-bd_rcpt"/>
</dbReference>
<dbReference type="AlphaFoldDB" id="A0A177AT03"/>
<evidence type="ECO:0000256" key="8">
    <source>
        <dbReference type="ARBA" id="ARBA00023002"/>
    </source>
</evidence>
<dbReference type="PANTHER" id="PTHR12645:SF0">
    <property type="entry name" value="FAD-LINKED SULFHYDRYL OXIDASE ALR"/>
    <property type="match status" value="1"/>
</dbReference>
<dbReference type="GO" id="GO:0005739">
    <property type="term" value="C:mitochondrion"/>
    <property type="evidence" value="ECO:0007669"/>
    <property type="project" value="TreeGrafter"/>
</dbReference>
<comment type="subcellular location">
    <subcellularLocation>
        <location evidence="2">Membrane</location>
        <topology evidence="2">Single-pass type I membrane protein</topology>
    </subcellularLocation>
</comment>
<dbReference type="GO" id="GO:0050660">
    <property type="term" value="F:flavin adenine dinucleotide binding"/>
    <property type="evidence" value="ECO:0007669"/>
    <property type="project" value="TreeGrafter"/>
</dbReference>